<dbReference type="EMBL" id="CP019082">
    <property type="protein sequence ID" value="APW58903.1"/>
    <property type="molecule type" value="Genomic_DNA"/>
</dbReference>
<dbReference type="Proteomes" id="UP000186309">
    <property type="component" value="Chromosome"/>
</dbReference>
<dbReference type="RefSeq" id="WP_076343156.1">
    <property type="nucleotide sequence ID" value="NZ_CP019082.1"/>
</dbReference>
<protein>
    <submittedName>
        <fullName evidence="1">Uncharacterized protein</fullName>
    </submittedName>
</protein>
<dbReference type="PROSITE" id="PS51257">
    <property type="entry name" value="PROKAR_LIPOPROTEIN"/>
    <property type="match status" value="1"/>
</dbReference>
<dbReference type="OrthoDB" id="288512at2"/>
<dbReference type="AlphaFoldDB" id="A0A1U7CJ43"/>
<sequence>MTGRLRKALATAVLASAVCGCWGPPQIGGDDASFKAVDALYTAVSLREVKLVDQCQTTLKSLREAGSLGEDASQSLESIIVEAKGGAWEDAQTRLARFMEGQRRGR</sequence>
<reference evidence="2" key="1">
    <citation type="submission" date="2016-12" db="EMBL/GenBank/DDBJ databases">
        <title>Comparative genomics of four Isosphaeraceae planctomycetes: a common pool of plasmids and glycoside hydrolase genes.</title>
        <authorList>
            <person name="Ivanova A."/>
        </authorList>
    </citation>
    <scope>NUCLEOTIDE SEQUENCE [LARGE SCALE GENOMIC DNA]</scope>
    <source>
        <strain evidence="2">PX4</strain>
    </source>
</reference>
<accession>A0A1U7CJ43</accession>
<keyword evidence="2" id="KW-1185">Reference proteome</keyword>
<evidence type="ECO:0000313" key="2">
    <source>
        <dbReference type="Proteomes" id="UP000186309"/>
    </source>
</evidence>
<gene>
    <name evidence="1" type="ORF">BSF38_00314</name>
</gene>
<evidence type="ECO:0000313" key="1">
    <source>
        <dbReference type="EMBL" id="APW58903.1"/>
    </source>
</evidence>
<proteinExistence type="predicted"/>
<dbReference type="STRING" id="1387353.BSF38_00314"/>
<name>A0A1U7CJ43_9BACT</name>
<dbReference type="KEGG" id="pbor:BSF38_00314"/>
<organism evidence="1 2">
    <name type="scientific">Paludisphaera borealis</name>
    <dbReference type="NCBI Taxonomy" id="1387353"/>
    <lineage>
        <taxon>Bacteria</taxon>
        <taxon>Pseudomonadati</taxon>
        <taxon>Planctomycetota</taxon>
        <taxon>Planctomycetia</taxon>
        <taxon>Isosphaerales</taxon>
        <taxon>Isosphaeraceae</taxon>
        <taxon>Paludisphaera</taxon>
    </lineage>
</organism>